<evidence type="ECO:0000256" key="2">
    <source>
        <dbReference type="SAM" id="MobiDB-lite"/>
    </source>
</evidence>
<evidence type="ECO:0000256" key="1">
    <source>
        <dbReference type="PROSITE-ProRule" id="PRU00723"/>
    </source>
</evidence>
<accession>A0A226DI45</accession>
<dbReference type="OrthoDB" id="9989103at2759"/>
<reference evidence="4 5" key="1">
    <citation type="submission" date="2015-12" db="EMBL/GenBank/DDBJ databases">
        <title>The genome of Folsomia candida.</title>
        <authorList>
            <person name="Faddeeva A."/>
            <person name="Derks M.F."/>
            <person name="Anvar Y."/>
            <person name="Smit S."/>
            <person name="Van Straalen N."/>
            <person name="Roelofs D."/>
        </authorList>
    </citation>
    <scope>NUCLEOTIDE SEQUENCE [LARGE SCALE GENOMIC DNA]</scope>
    <source>
        <strain evidence="4 5">VU population</strain>
        <tissue evidence="4">Whole body</tissue>
    </source>
</reference>
<feature type="region of interest" description="Disordered" evidence="2">
    <location>
        <begin position="1"/>
        <end position="39"/>
    </location>
</feature>
<keyword evidence="1" id="KW-0863">Zinc-finger</keyword>
<evidence type="ECO:0000313" key="5">
    <source>
        <dbReference type="Proteomes" id="UP000198287"/>
    </source>
</evidence>
<dbReference type="InterPro" id="IPR035437">
    <property type="entry name" value="SNase_OB-fold_sf"/>
</dbReference>
<feature type="zinc finger region" description="C3H1-type" evidence="1">
    <location>
        <begin position="170"/>
        <end position="199"/>
    </location>
</feature>
<dbReference type="GO" id="GO:0005737">
    <property type="term" value="C:cytoplasm"/>
    <property type="evidence" value="ECO:0007669"/>
    <property type="project" value="UniProtKB-ARBA"/>
</dbReference>
<comment type="caution">
    <text evidence="4">The sequence shown here is derived from an EMBL/GenBank/DDBJ whole genome shotgun (WGS) entry which is preliminary data.</text>
</comment>
<dbReference type="AlphaFoldDB" id="A0A226DI45"/>
<feature type="compositionally biased region" description="Acidic residues" evidence="2">
    <location>
        <begin position="530"/>
        <end position="540"/>
    </location>
</feature>
<keyword evidence="1" id="KW-0862">Zinc</keyword>
<dbReference type="GO" id="GO:0008270">
    <property type="term" value="F:zinc ion binding"/>
    <property type="evidence" value="ECO:0007669"/>
    <property type="project" value="UniProtKB-KW"/>
</dbReference>
<dbReference type="Gene3D" id="2.40.50.90">
    <property type="match status" value="1"/>
</dbReference>
<feature type="domain" description="C3H1-type" evidence="3">
    <location>
        <begin position="170"/>
        <end position="199"/>
    </location>
</feature>
<dbReference type="EMBL" id="LNIX01000019">
    <property type="protein sequence ID" value="OXA44638.1"/>
    <property type="molecule type" value="Genomic_DNA"/>
</dbReference>
<keyword evidence="5" id="KW-1185">Reference proteome</keyword>
<protein>
    <recommendedName>
        <fullName evidence="3">C3H1-type domain-containing protein</fullName>
    </recommendedName>
</protein>
<name>A0A226DI45_FOLCA</name>
<dbReference type="Pfam" id="PF00567">
    <property type="entry name" value="TUDOR"/>
    <property type="match status" value="1"/>
</dbReference>
<gene>
    <name evidence="4" type="ORF">Fcan01_20844</name>
</gene>
<dbReference type="InterPro" id="IPR000571">
    <property type="entry name" value="Znf_CCCH"/>
</dbReference>
<organism evidence="4 5">
    <name type="scientific">Folsomia candida</name>
    <name type="common">Springtail</name>
    <dbReference type="NCBI Taxonomy" id="158441"/>
    <lineage>
        <taxon>Eukaryota</taxon>
        <taxon>Metazoa</taxon>
        <taxon>Ecdysozoa</taxon>
        <taxon>Arthropoda</taxon>
        <taxon>Hexapoda</taxon>
        <taxon>Collembola</taxon>
        <taxon>Entomobryomorpha</taxon>
        <taxon>Isotomoidea</taxon>
        <taxon>Isotomidae</taxon>
        <taxon>Proisotominae</taxon>
        <taxon>Folsomia</taxon>
    </lineage>
</organism>
<dbReference type="PANTHER" id="PTHR16442">
    <property type="entry name" value="RING FINGER PROTEIN 17"/>
    <property type="match status" value="1"/>
</dbReference>
<evidence type="ECO:0000259" key="3">
    <source>
        <dbReference type="PROSITE" id="PS50103"/>
    </source>
</evidence>
<dbReference type="InterPro" id="IPR002999">
    <property type="entry name" value="Tudor"/>
</dbReference>
<feature type="compositionally biased region" description="Basic and acidic residues" evidence="2">
    <location>
        <begin position="1"/>
        <end position="11"/>
    </location>
</feature>
<proteinExistence type="predicted"/>
<keyword evidence="1" id="KW-0479">Metal-binding</keyword>
<dbReference type="PROSITE" id="PS50103">
    <property type="entry name" value="ZF_C3H1"/>
    <property type="match status" value="1"/>
</dbReference>
<dbReference type="Gene3D" id="2.30.30.140">
    <property type="match status" value="1"/>
</dbReference>
<feature type="region of interest" description="Disordered" evidence="2">
    <location>
        <begin position="528"/>
        <end position="554"/>
    </location>
</feature>
<dbReference type="Proteomes" id="UP000198287">
    <property type="component" value="Unassembled WGS sequence"/>
</dbReference>
<evidence type="ECO:0000313" key="4">
    <source>
        <dbReference type="EMBL" id="OXA44638.1"/>
    </source>
</evidence>
<dbReference type="PANTHER" id="PTHR16442:SF1">
    <property type="entry name" value="RING FINGER PROTEIN 17"/>
    <property type="match status" value="1"/>
</dbReference>
<sequence>MDSVNEEEKVNQLETRPPTKIYPGTMDSLVPPQKDGDALVDDDGLVEYVRDDLGDNDSNLVNNESCRNLDGGDDNVSSYYTSSEECVPDHIRKLYHTTKITTTSSGIFEKENVSIPLLPSAIDKEEQLQESDESWNPMRVDRDTAQNVISADIDKSAGAFFMGVKHKEKSWAETPCPSYKGEGKYCWKGPMCRLLHKVVDVTDDLGQERVTSSFTLDNKPPLQQGMWIGVKVVHIVSPSEFYVIPRTTAECICRAAFPPATSKATPPVNPMQHDGSMKYVPDTVTEEFGTGVKAFDKIKAKLNELLEPNMAWRQRQSAHYALTELVAVGRTKKGVRTWFRGVILEPNVTNVADREIPYHKVQLIDGGQVLTLRADEMCSLPVYMSYYPALAYKCCLNGVVPTGNIWMRRASVALQSMMTGTNIKMNVTKSNKSASVCKTLEVDPYLVDVLVPVSHVPENLAIETSAPIVSVAEVLARNILALELNQFPTRPILNNFFDQKMLFCPINRKMNAGASQMTVKEFKLLTVTEKEDEEQEETEADSYSFSETAHSRTD</sequence>
<dbReference type="SUPFAM" id="SSF63748">
    <property type="entry name" value="Tudor/PWWP/MBT"/>
    <property type="match status" value="1"/>
</dbReference>